<dbReference type="EMBL" id="JARQZJ010000063">
    <property type="protein sequence ID" value="KAK9880099.1"/>
    <property type="molecule type" value="Genomic_DNA"/>
</dbReference>
<evidence type="ECO:0000256" key="1">
    <source>
        <dbReference type="SAM" id="Coils"/>
    </source>
</evidence>
<organism evidence="3 4">
    <name type="scientific">Henosepilachna vigintioctopunctata</name>
    <dbReference type="NCBI Taxonomy" id="420089"/>
    <lineage>
        <taxon>Eukaryota</taxon>
        <taxon>Metazoa</taxon>
        <taxon>Ecdysozoa</taxon>
        <taxon>Arthropoda</taxon>
        <taxon>Hexapoda</taxon>
        <taxon>Insecta</taxon>
        <taxon>Pterygota</taxon>
        <taxon>Neoptera</taxon>
        <taxon>Endopterygota</taxon>
        <taxon>Coleoptera</taxon>
        <taxon>Polyphaga</taxon>
        <taxon>Cucujiformia</taxon>
        <taxon>Coccinelloidea</taxon>
        <taxon>Coccinellidae</taxon>
        <taxon>Epilachninae</taxon>
        <taxon>Epilachnini</taxon>
        <taxon>Henosepilachna</taxon>
    </lineage>
</organism>
<feature type="compositionally biased region" description="Polar residues" evidence="2">
    <location>
        <begin position="30"/>
        <end position="40"/>
    </location>
</feature>
<reference evidence="3 4" key="1">
    <citation type="submission" date="2023-03" db="EMBL/GenBank/DDBJ databases">
        <title>Genome insight into feeding habits of ladybird beetles.</title>
        <authorList>
            <person name="Li H.-S."/>
            <person name="Huang Y.-H."/>
            <person name="Pang H."/>
        </authorList>
    </citation>
    <scope>NUCLEOTIDE SEQUENCE [LARGE SCALE GENOMIC DNA]</scope>
    <source>
        <strain evidence="3">SYSU_2023b</strain>
        <tissue evidence="3">Whole body</tissue>
    </source>
</reference>
<sequence>MLNKCRDITDRINDLESQIYNISKIKKSSTDGNGVSQNISHGHKVSVPQKQRPSSAPKEISSTSLRVKVAQDMIHQIQAVIDKDRDKFKTWKNRPSTAEDADSPRTSRPISNNDRTMIPSQKPHYHNQEAAEIKKPQTTEIYRSEECWKETMFSQRNILPEKESDALKPTPKTIISIKKPPVLCKKPFCECMMRNPLIIENNAVRKENDVTVMNLMNMENSSALLSSNSFLVSSSRCNAQKIDDKKSIDNYLIDSLRGEIEKVRLKLCEIGKRPLEESQELSTKPSKENMNNLEISSGDCNNQTLLQELNEHRKKNEELTKQLIEHKRLQESSMKKAKDATQLLNDYEAKVSKLHEQALKSSKMMAHSKEKFCNILRSRNCQIKNLYDLNQQLKKTITNNAEQMKQLKNNYKELKIRYNEIEDKESGTRKENYKMRETMKKLEKELKTVYRECSKLKEENVNILKELNAVKEDVTDTYNVKLNYHKEHLEKLLLKTKKSEERLIEEVKDMSEKLHHHGSELDGMKIDMKNEALDLQTKYRKLLHQYEAIVRKFREYEQFDEIKCNCIEQELKEFSLKMKEKEAIILRERDDLRGLVEELSRTIKRNKTTMHELSRTTEHQECVIAKLNDVIKSKDDQILKHQGELAIARQQYENLDKEMQALKDVLHESENNSYLEKKYPELSRELDSLRESLAQEKDNSLIKQKIIEDQEHTISGLKAQIDDKTREIEKTVNTLCKTAEESNELSQNLKHMEVELNREKQEKRKLLKELEDINAHKECLSKQVSELECAVKNHCMDEDVVRTEQKRTIDRLELNLKKQKQEWEMQRKILMKDKEKALHAARFAAQKLYDTVDDFQKQMCQQRAAQAKLAVLLQGKEQQLENITSKVKSLLAPQVHPDNIPSLNNHSHSADVCSSFCKIKEIYSGPERMYQSKESVDERECKSFRIIEKNSCAGYCDYLNTL</sequence>
<proteinExistence type="predicted"/>
<protein>
    <submittedName>
        <fullName evidence="3">Uncharacterized protein</fullName>
    </submittedName>
</protein>
<evidence type="ECO:0000313" key="4">
    <source>
        <dbReference type="Proteomes" id="UP001431783"/>
    </source>
</evidence>
<feature type="coiled-coil region" evidence="1">
    <location>
        <begin position="638"/>
        <end position="822"/>
    </location>
</feature>
<evidence type="ECO:0000256" key="2">
    <source>
        <dbReference type="SAM" id="MobiDB-lite"/>
    </source>
</evidence>
<evidence type="ECO:0000313" key="3">
    <source>
        <dbReference type="EMBL" id="KAK9880099.1"/>
    </source>
</evidence>
<gene>
    <name evidence="3" type="ORF">WA026_008614</name>
</gene>
<feature type="compositionally biased region" description="Polar residues" evidence="2">
    <location>
        <begin position="280"/>
        <end position="297"/>
    </location>
</feature>
<feature type="compositionally biased region" description="Polar residues" evidence="2">
    <location>
        <begin position="48"/>
        <end position="64"/>
    </location>
</feature>
<name>A0AAW1UAX1_9CUCU</name>
<accession>A0AAW1UAX1</accession>
<feature type="region of interest" description="Disordered" evidence="2">
    <location>
        <begin position="88"/>
        <end position="128"/>
    </location>
</feature>
<dbReference type="Proteomes" id="UP001431783">
    <property type="component" value="Unassembled WGS sequence"/>
</dbReference>
<comment type="caution">
    <text evidence="3">The sequence shown here is derived from an EMBL/GenBank/DDBJ whole genome shotgun (WGS) entry which is preliminary data.</text>
</comment>
<dbReference type="AlphaFoldDB" id="A0AAW1UAX1"/>
<feature type="compositionally biased region" description="Polar residues" evidence="2">
    <location>
        <begin position="104"/>
        <end position="119"/>
    </location>
</feature>
<feature type="coiled-coil region" evidence="1">
    <location>
        <begin position="390"/>
        <end position="473"/>
    </location>
</feature>
<feature type="region of interest" description="Disordered" evidence="2">
    <location>
        <begin position="278"/>
        <end position="297"/>
    </location>
</feature>
<feature type="region of interest" description="Disordered" evidence="2">
    <location>
        <begin position="27"/>
        <end position="64"/>
    </location>
</feature>
<keyword evidence="1" id="KW-0175">Coiled coil</keyword>
<keyword evidence="4" id="KW-1185">Reference proteome</keyword>
<feature type="coiled-coil region" evidence="1">
    <location>
        <begin position="302"/>
        <end position="357"/>
    </location>
</feature>